<dbReference type="EMBL" id="JAVDSB010000001">
    <property type="protein sequence ID" value="MDR6549102.1"/>
    <property type="molecule type" value="Genomic_DNA"/>
</dbReference>
<protein>
    <submittedName>
        <fullName evidence="1">Uncharacterized protein</fullName>
    </submittedName>
</protein>
<reference evidence="1 2" key="1">
    <citation type="submission" date="2023-07" db="EMBL/GenBank/DDBJ databases">
        <title>Sorghum-associated microbial communities from plants grown in Nebraska, USA.</title>
        <authorList>
            <person name="Schachtman D."/>
        </authorList>
    </citation>
    <scope>NUCLEOTIDE SEQUENCE [LARGE SCALE GENOMIC DNA]</scope>
    <source>
        <strain evidence="1 2">CC258</strain>
    </source>
</reference>
<keyword evidence="2" id="KW-1185">Reference proteome</keyword>
<name>A0ABU1NNR4_9BACL</name>
<accession>A0ABU1NNR4</accession>
<evidence type="ECO:0000313" key="2">
    <source>
        <dbReference type="Proteomes" id="UP001267290"/>
    </source>
</evidence>
<gene>
    <name evidence="1" type="ORF">J2736_000285</name>
</gene>
<organism evidence="1 2">
    <name type="scientific">Paenibacillus qinlingensis</name>
    <dbReference type="NCBI Taxonomy" id="1837343"/>
    <lineage>
        <taxon>Bacteria</taxon>
        <taxon>Bacillati</taxon>
        <taxon>Bacillota</taxon>
        <taxon>Bacilli</taxon>
        <taxon>Bacillales</taxon>
        <taxon>Paenibacillaceae</taxon>
        <taxon>Paenibacillus</taxon>
    </lineage>
</organism>
<sequence>MVGLRNWYAYKQENVLVACMETALLRGFFYDAKRTPIFV</sequence>
<comment type="caution">
    <text evidence="1">The sequence shown here is derived from an EMBL/GenBank/DDBJ whole genome shotgun (WGS) entry which is preliminary data.</text>
</comment>
<evidence type="ECO:0000313" key="1">
    <source>
        <dbReference type="EMBL" id="MDR6549102.1"/>
    </source>
</evidence>
<proteinExistence type="predicted"/>
<dbReference type="Proteomes" id="UP001267290">
    <property type="component" value="Unassembled WGS sequence"/>
</dbReference>